<feature type="compositionally biased region" description="Polar residues" evidence="11">
    <location>
        <begin position="1468"/>
        <end position="1478"/>
    </location>
</feature>
<feature type="compositionally biased region" description="Low complexity" evidence="11">
    <location>
        <begin position="1721"/>
        <end position="1737"/>
    </location>
</feature>
<proteinExistence type="inferred from homology"/>
<feature type="region of interest" description="Disordered" evidence="11">
    <location>
        <begin position="1607"/>
        <end position="1653"/>
    </location>
</feature>
<dbReference type="InterPro" id="IPR047151">
    <property type="entry name" value="RNZ2-like"/>
</dbReference>
<protein>
    <recommendedName>
        <fullName evidence="4">ribonuclease Z</fullName>
        <ecNumber evidence="4">3.1.26.11</ecNumber>
    </recommendedName>
</protein>
<dbReference type="GO" id="GO:0046872">
    <property type="term" value="F:metal ion binding"/>
    <property type="evidence" value="ECO:0007669"/>
    <property type="project" value="UniProtKB-KW"/>
</dbReference>
<comment type="caution">
    <text evidence="12">The sequence shown here is derived from an EMBL/GenBank/DDBJ whole genome shotgun (WGS) entry which is preliminary data.</text>
</comment>
<keyword evidence="13" id="KW-1185">Reference proteome</keyword>
<evidence type="ECO:0000256" key="4">
    <source>
        <dbReference type="ARBA" id="ARBA00012477"/>
    </source>
</evidence>
<dbReference type="EC" id="3.1.26.11" evidence="4"/>
<evidence type="ECO:0000256" key="7">
    <source>
        <dbReference type="ARBA" id="ARBA00022723"/>
    </source>
</evidence>
<evidence type="ECO:0000256" key="9">
    <source>
        <dbReference type="ARBA" id="ARBA00022801"/>
    </source>
</evidence>
<gene>
    <name evidence="12" type="ORF">WJX74_005522</name>
</gene>
<feature type="compositionally biased region" description="Pro residues" evidence="11">
    <location>
        <begin position="1707"/>
        <end position="1720"/>
    </location>
</feature>
<feature type="region of interest" description="Disordered" evidence="11">
    <location>
        <begin position="1026"/>
        <end position="1125"/>
    </location>
</feature>
<feature type="compositionally biased region" description="Low complexity" evidence="11">
    <location>
        <begin position="953"/>
        <end position="973"/>
    </location>
</feature>
<comment type="catalytic activity">
    <reaction evidence="1">
        <text>Endonucleolytic cleavage of RNA, removing extra 3' nucleotides from tRNA precursor, generating 3' termini of tRNAs. A 3'-hydroxy group is left at the tRNA terminus and a 5'-phosphoryl group is left at the trailer molecule.</text>
        <dbReference type="EC" id="3.1.26.11"/>
    </reaction>
</comment>
<feature type="compositionally biased region" description="Pro residues" evidence="11">
    <location>
        <begin position="1610"/>
        <end position="1622"/>
    </location>
</feature>
<keyword evidence="9" id="KW-0378">Hydrolase</keyword>
<feature type="region of interest" description="Disordered" evidence="11">
    <location>
        <begin position="533"/>
        <end position="560"/>
    </location>
</feature>
<evidence type="ECO:0000256" key="11">
    <source>
        <dbReference type="SAM" id="MobiDB-lite"/>
    </source>
</evidence>
<evidence type="ECO:0000256" key="10">
    <source>
        <dbReference type="ARBA" id="ARBA00022833"/>
    </source>
</evidence>
<feature type="region of interest" description="Disordered" evidence="11">
    <location>
        <begin position="950"/>
        <end position="973"/>
    </location>
</feature>
<feature type="region of interest" description="Disordered" evidence="11">
    <location>
        <begin position="1684"/>
        <end position="1783"/>
    </location>
</feature>
<keyword evidence="7" id="KW-0479">Metal-binding</keyword>
<evidence type="ECO:0000256" key="5">
    <source>
        <dbReference type="ARBA" id="ARBA00022694"/>
    </source>
</evidence>
<feature type="compositionally biased region" description="Low complexity" evidence="11">
    <location>
        <begin position="1634"/>
        <end position="1648"/>
    </location>
</feature>
<feature type="compositionally biased region" description="Low complexity" evidence="11">
    <location>
        <begin position="1097"/>
        <end position="1117"/>
    </location>
</feature>
<reference evidence="12 13" key="1">
    <citation type="journal article" date="2024" name="Nat. Commun.">
        <title>Phylogenomics reveals the evolutionary origins of lichenization in chlorophyte algae.</title>
        <authorList>
            <person name="Puginier C."/>
            <person name="Libourel C."/>
            <person name="Otte J."/>
            <person name="Skaloud P."/>
            <person name="Haon M."/>
            <person name="Grisel S."/>
            <person name="Petersen M."/>
            <person name="Berrin J.G."/>
            <person name="Delaux P.M."/>
            <person name="Dal Grande F."/>
            <person name="Keller J."/>
        </authorList>
    </citation>
    <scope>NUCLEOTIDE SEQUENCE [LARGE SCALE GENOMIC DNA]</scope>
    <source>
        <strain evidence="12 13">SAG 2145</strain>
    </source>
</reference>
<feature type="region of interest" description="Disordered" evidence="11">
    <location>
        <begin position="1212"/>
        <end position="1254"/>
    </location>
</feature>
<feature type="region of interest" description="Disordered" evidence="11">
    <location>
        <begin position="1459"/>
        <end position="1499"/>
    </location>
</feature>
<feature type="compositionally biased region" description="Polar residues" evidence="11">
    <location>
        <begin position="1573"/>
        <end position="1582"/>
    </location>
</feature>
<organism evidence="12 13">
    <name type="scientific">Apatococcus lobatus</name>
    <dbReference type="NCBI Taxonomy" id="904363"/>
    <lineage>
        <taxon>Eukaryota</taxon>
        <taxon>Viridiplantae</taxon>
        <taxon>Chlorophyta</taxon>
        <taxon>core chlorophytes</taxon>
        <taxon>Trebouxiophyceae</taxon>
        <taxon>Chlorellales</taxon>
        <taxon>Chlorellaceae</taxon>
        <taxon>Apatococcus</taxon>
    </lineage>
</organism>
<dbReference type="PANTHER" id="PTHR12553:SF70">
    <property type="entry name" value="RIBONUCLEASE Z"/>
    <property type="match status" value="1"/>
</dbReference>
<keyword evidence="5" id="KW-0819">tRNA processing</keyword>
<sequence>MAASDGLAAIPGSLLQGSNAFEIKLVHAPGDGVAPAVLVSVAPSRKGPEYLFNAPEGFPRLVLEHKCRPSARLRAVFATSCQQQSLGGFAGLMMRLKADGHDKIDLFGPPGTIRAVHALRHFTTWLHPKVYATEVAGSGPAVIYQDDFVEVRPLFITSAGAQASAANGSSTKPGKPQQLPVTADANSMVAKPAMLAAKGPALFAQLDAAFGQDSAAGGRRNALQLLRASKAAAAPAAASQHLPGSVSSNGVTDAMPAQTKAAEEVALDPVAMRRLEGHNSVFVPQSWRQQPVKDQKQLIWGYTLQSKSSGATFVIVDFAACQELRALPDLAASTARLNASKVVACLHLSQPGGAAAQTYEGWLQELPGRQVLMSGSEDGHANDIGFLSSARTLVRLNLLSPRFFPLPQGLQEFPKSAWQVLPGAAALLSNVMAVSKAQANDPEAAALAAKGATVSLGLYKAVDAALAEAPAPDHHSSQRSGVPTAETTVGKLASLLSTPSAQAKGKAIGEWDIARIIVTPLLAAISPPTPVLAKPSQVPLSNGPSSDALSSDGNPNADGTEATAMMVENEEVGDVWSADGLTVCRGALWQITGCDVEHAWIREVQLGDDPLNTGATLVQMLATHPWLAELLEQFRNEAAFQAPTNLTNHVTQAQIKACWPPWASPPTVTPIPALQPRPAITHLGKRTTPARSPQPPRMNEAAPAQPTPALQPKPANTHLGKRVSPGPTPSPQPPRMNAAVPAVQPSPALQPKPAAANAGKQTPPTTPPAAQLHSEGKASPQPPAANGTETLSGHAPKRQRTGRTAPPALAARTHGLPTPAASPQPMRGLQDECEEMASAPANLLFSNGWYMSGRLCPPTEASMMLCESLSQDQVLPTVPFLSISSSPTTPTSLPPAVPPAIPAASTILTLKPPTCPSPTPSDLASSPTPALPAASTMLALEAPIHPSSANRQSILSTPIPSSPSNAPAVAAAPTESPPNFSICPSPTSPPLNASPTSHAPAAVVLVNQCRSQVPISLSPFEDHKASADTIPYDPMDTSPTSAAPLGPAADPAVCPAPIVQPTGPSPIAPFNPADPSQLTPEDPISLSPSPLPTAAVTPSNPISPSSIAPSTAAMTPAQPISAPINPSLPVHPAAAAAASPSSPFPASAASLELHVAASALPTSSEQIAEGSQSEDLKCPCAEPPIHVPSSSSPLSDLQDACMYQSPTGCLQRSQEHHYPSQYPSPASDGRRPLDLYANGSDANTSSPNSPSPAPAAFALQLQLSNAGVSASDCPPTPHSSPVWKLSQNGETHLPLVLRGGVDSTHNSNPILSYQDQPNAKAPRRTFSRISASITGLCQEVAQQGSESCGDLEERFAQGLRSPLRLRGGAYEADCTYAPHIQGPHTHPSWQNRHLRTQGCSGAPHSGPLLPPPSGFPKPQNGSDMSGYPSGPIFLHPTHQPQLHHHMPQPPPFAAGNFRPGFTPWFPSQHPSRQGNSNGLGHGFLATGSQSGSHQPMWGGQQQQMNDYEWQKEQDGDGCMNEGYQQDVYSEGSFPDPVQGMPHNAPFHQKTGPHDPMLQDQVPPDGSHHFAGSGQLSVQSSGPLQKLDAHQHPPYQAVVQDADQRVIKNRPFPPTHAPPPCPPTENHLPAKKPTDTAAADASSGATTGANNSQGALHMGYTDIMKMAMGKSPPPIPRAKVLSTEVLKRQQQRKQPVDPAKAAAQRAPAPTPAAPHPPPPHPAAVHTAPTPAAAHPHSAQIGGRGVPNGTHASAMEPSPPQHQMGSRPRPVRPANLQHSGAGRPFAMHQSMRPWSQTSIGIQQHWPSSMRPLNEGSHDDLGGDLGPLPAGAQAVDSSGAMRIGNRQSGVRLTGPVKPPSRNKSAAAELRAKLLARGPTSAAIVLQGSKF</sequence>
<dbReference type="EMBL" id="JALJOS010000031">
    <property type="protein sequence ID" value="KAK9822567.1"/>
    <property type="molecule type" value="Genomic_DNA"/>
</dbReference>
<feature type="compositionally biased region" description="Polar residues" evidence="11">
    <location>
        <begin position="1486"/>
        <end position="1499"/>
    </location>
</feature>
<evidence type="ECO:0000256" key="3">
    <source>
        <dbReference type="ARBA" id="ARBA00007823"/>
    </source>
</evidence>
<accession>A0AAW1QM96</accession>
<feature type="region of interest" description="Disordered" evidence="11">
    <location>
        <begin position="1162"/>
        <end position="1198"/>
    </location>
</feature>
<feature type="compositionally biased region" description="Polar residues" evidence="11">
    <location>
        <begin position="1162"/>
        <end position="1173"/>
    </location>
</feature>
<dbReference type="PANTHER" id="PTHR12553">
    <property type="entry name" value="ZINC PHOSPHODIESTERASE ELAC PROTEIN 2"/>
    <property type="match status" value="1"/>
</dbReference>
<feature type="compositionally biased region" description="Low complexity" evidence="11">
    <location>
        <begin position="1697"/>
        <end position="1706"/>
    </location>
</feature>
<feature type="region of interest" description="Disordered" evidence="11">
    <location>
        <begin position="238"/>
        <end position="260"/>
    </location>
</feature>
<feature type="region of interest" description="Disordered" evidence="11">
    <location>
        <begin position="1512"/>
        <end position="1587"/>
    </location>
</feature>
<dbReference type="InterPro" id="IPR036866">
    <property type="entry name" value="RibonucZ/Hydroxyglut_hydro"/>
</dbReference>
<evidence type="ECO:0000256" key="6">
    <source>
        <dbReference type="ARBA" id="ARBA00022722"/>
    </source>
</evidence>
<evidence type="ECO:0000313" key="12">
    <source>
        <dbReference type="EMBL" id="KAK9822567.1"/>
    </source>
</evidence>
<dbReference type="GO" id="GO:0042781">
    <property type="term" value="F:3'-tRNA processing endoribonuclease activity"/>
    <property type="evidence" value="ECO:0007669"/>
    <property type="project" value="UniProtKB-EC"/>
</dbReference>
<keyword evidence="6" id="KW-0540">Nuclease</keyword>
<evidence type="ECO:0000256" key="2">
    <source>
        <dbReference type="ARBA" id="ARBA00001947"/>
    </source>
</evidence>
<feature type="compositionally biased region" description="Polar residues" evidence="11">
    <location>
        <begin position="538"/>
        <end position="554"/>
    </location>
</feature>
<name>A0AAW1QM96_9CHLO</name>
<keyword evidence="8" id="KW-0255">Endonuclease</keyword>
<evidence type="ECO:0000256" key="1">
    <source>
        <dbReference type="ARBA" id="ARBA00000402"/>
    </source>
</evidence>
<evidence type="ECO:0000256" key="8">
    <source>
        <dbReference type="ARBA" id="ARBA00022759"/>
    </source>
</evidence>
<dbReference type="GO" id="GO:1990180">
    <property type="term" value="P:mitochondrial tRNA 3'-end processing"/>
    <property type="evidence" value="ECO:0007669"/>
    <property type="project" value="TreeGrafter"/>
</dbReference>
<comment type="cofactor">
    <cofactor evidence="2">
        <name>Zn(2+)</name>
        <dbReference type="ChEBI" id="CHEBI:29105"/>
    </cofactor>
</comment>
<keyword evidence="10" id="KW-0862">Zinc</keyword>
<dbReference type="Gene3D" id="3.60.15.10">
    <property type="entry name" value="Ribonuclease Z/Hydroxyacylglutathione hydrolase-like"/>
    <property type="match status" value="1"/>
</dbReference>
<comment type="similarity">
    <text evidence="3">Belongs to the RNase Z family.</text>
</comment>
<evidence type="ECO:0000313" key="13">
    <source>
        <dbReference type="Proteomes" id="UP001438707"/>
    </source>
</evidence>
<feature type="region of interest" description="Disordered" evidence="11">
    <location>
        <begin position="669"/>
        <end position="827"/>
    </location>
</feature>
<feature type="region of interest" description="Disordered" evidence="11">
    <location>
        <begin position="1394"/>
        <end position="1430"/>
    </location>
</feature>
<dbReference type="GO" id="GO:0005739">
    <property type="term" value="C:mitochondrion"/>
    <property type="evidence" value="ECO:0007669"/>
    <property type="project" value="TreeGrafter"/>
</dbReference>
<dbReference type="Proteomes" id="UP001438707">
    <property type="component" value="Unassembled WGS sequence"/>
</dbReference>